<evidence type="ECO:0000256" key="1">
    <source>
        <dbReference type="SAM" id="MobiDB-lite"/>
    </source>
</evidence>
<sequence length="181" mass="20872">MERFEEAIYKQRDEINEIMTEMFSLLKEYTKGKSPEKVLVTEEVSKPVTKYVNAISIVRMKNDKDKGCDKVIDKQIVEPINMSQKEEVEDNESDRSTNDDSTRWGKLKYMNALADQGSDVNSMPLTIYNKLTSEKPIGTNIRLSLAHHSYVYPLGAAEDVLVDVVGFVYPRGFRYPRHNER</sequence>
<dbReference type="PANTHER" id="PTHR33067">
    <property type="entry name" value="RNA-DIRECTED DNA POLYMERASE-RELATED"/>
    <property type="match status" value="1"/>
</dbReference>
<evidence type="ECO:0000313" key="3">
    <source>
        <dbReference type="Proteomes" id="UP001151760"/>
    </source>
</evidence>
<evidence type="ECO:0000313" key="2">
    <source>
        <dbReference type="EMBL" id="GJT23780.1"/>
    </source>
</evidence>
<proteinExistence type="predicted"/>
<protein>
    <submittedName>
        <fullName evidence="2">Uncharacterized protein</fullName>
    </submittedName>
</protein>
<gene>
    <name evidence="2" type="ORF">Tco_0893717</name>
</gene>
<organism evidence="2 3">
    <name type="scientific">Tanacetum coccineum</name>
    <dbReference type="NCBI Taxonomy" id="301880"/>
    <lineage>
        <taxon>Eukaryota</taxon>
        <taxon>Viridiplantae</taxon>
        <taxon>Streptophyta</taxon>
        <taxon>Embryophyta</taxon>
        <taxon>Tracheophyta</taxon>
        <taxon>Spermatophyta</taxon>
        <taxon>Magnoliopsida</taxon>
        <taxon>eudicotyledons</taxon>
        <taxon>Gunneridae</taxon>
        <taxon>Pentapetalae</taxon>
        <taxon>asterids</taxon>
        <taxon>campanulids</taxon>
        <taxon>Asterales</taxon>
        <taxon>Asteraceae</taxon>
        <taxon>Asteroideae</taxon>
        <taxon>Anthemideae</taxon>
        <taxon>Anthemidinae</taxon>
        <taxon>Tanacetum</taxon>
    </lineage>
</organism>
<dbReference type="EMBL" id="BQNB010014082">
    <property type="protein sequence ID" value="GJT23780.1"/>
    <property type="molecule type" value="Genomic_DNA"/>
</dbReference>
<accession>A0ABQ5CA38</accession>
<dbReference type="Proteomes" id="UP001151760">
    <property type="component" value="Unassembled WGS sequence"/>
</dbReference>
<keyword evidence="3" id="KW-1185">Reference proteome</keyword>
<comment type="caution">
    <text evidence="2">The sequence shown here is derived from an EMBL/GenBank/DDBJ whole genome shotgun (WGS) entry which is preliminary data.</text>
</comment>
<feature type="region of interest" description="Disordered" evidence="1">
    <location>
        <begin position="81"/>
        <end position="102"/>
    </location>
</feature>
<name>A0ABQ5CA38_9ASTR</name>
<reference evidence="2" key="1">
    <citation type="journal article" date="2022" name="Int. J. Mol. Sci.">
        <title>Draft Genome of Tanacetum Coccineum: Genomic Comparison of Closely Related Tanacetum-Family Plants.</title>
        <authorList>
            <person name="Yamashiro T."/>
            <person name="Shiraishi A."/>
            <person name="Nakayama K."/>
            <person name="Satake H."/>
        </authorList>
    </citation>
    <scope>NUCLEOTIDE SEQUENCE</scope>
</reference>
<feature type="compositionally biased region" description="Basic and acidic residues" evidence="1">
    <location>
        <begin position="93"/>
        <end position="102"/>
    </location>
</feature>
<reference evidence="2" key="2">
    <citation type="submission" date="2022-01" db="EMBL/GenBank/DDBJ databases">
        <authorList>
            <person name="Yamashiro T."/>
            <person name="Shiraishi A."/>
            <person name="Satake H."/>
            <person name="Nakayama K."/>
        </authorList>
    </citation>
    <scope>NUCLEOTIDE SEQUENCE</scope>
</reference>